<accession>A0A830CIK7</accession>
<name>A0A830CIK7_9LAMI</name>
<dbReference type="Proteomes" id="UP000653305">
    <property type="component" value="Unassembled WGS sequence"/>
</dbReference>
<reference evidence="1" key="1">
    <citation type="submission" date="2020-07" db="EMBL/GenBank/DDBJ databases">
        <title>Ethylene signaling mediates host invasion by parasitic plants.</title>
        <authorList>
            <person name="Yoshida S."/>
        </authorList>
    </citation>
    <scope>NUCLEOTIDE SEQUENCE</scope>
    <source>
        <strain evidence="1">Okayama</strain>
    </source>
</reference>
<gene>
    <name evidence="1" type="ORF">PHJA_002027800</name>
</gene>
<comment type="caution">
    <text evidence="1">The sequence shown here is derived from an EMBL/GenBank/DDBJ whole genome shotgun (WGS) entry which is preliminary data.</text>
</comment>
<organism evidence="1 2">
    <name type="scientific">Phtheirospermum japonicum</name>
    <dbReference type="NCBI Taxonomy" id="374723"/>
    <lineage>
        <taxon>Eukaryota</taxon>
        <taxon>Viridiplantae</taxon>
        <taxon>Streptophyta</taxon>
        <taxon>Embryophyta</taxon>
        <taxon>Tracheophyta</taxon>
        <taxon>Spermatophyta</taxon>
        <taxon>Magnoliopsida</taxon>
        <taxon>eudicotyledons</taxon>
        <taxon>Gunneridae</taxon>
        <taxon>Pentapetalae</taxon>
        <taxon>asterids</taxon>
        <taxon>lamiids</taxon>
        <taxon>Lamiales</taxon>
        <taxon>Orobanchaceae</taxon>
        <taxon>Orobanchaceae incertae sedis</taxon>
        <taxon>Phtheirospermum</taxon>
    </lineage>
</organism>
<dbReference type="AlphaFoldDB" id="A0A830CIK7"/>
<dbReference type="EMBL" id="BMAC01000545">
    <property type="protein sequence ID" value="GFP98839.1"/>
    <property type="molecule type" value="Genomic_DNA"/>
</dbReference>
<evidence type="ECO:0000313" key="2">
    <source>
        <dbReference type="Proteomes" id="UP000653305"/>
    </source>
</evidence>
<evidence type="ECO:0000313" key="1">
    <source>
        <dbReference type="EMBL" id="GFP98839.1"/>
    </source>
</evidence>
<dbReference type="OrthoDB" id="909405at2759"/>
<keyword evidence="2" id="KW-1185">Reference proteome</keyword>
<proteinExistence type="predicted"/>
<protein>
    <submittedName>
        <fullName evidence="1">Cytochrome p450 cyp72a219</fullName>
    </submittedName>
</protein>
<sequence length="98" mass="11704">MFSILLLGLIALTVKFLNWVWFRPKKLEKYLRKQGLQGNSYRLLLGDMKDLISVTKQEQPKSIQISDHLTPHILPYYHQIRIKYGKLKLNQPEFVFFQ</sequence>